<protein>
    <submittedName>
        <fullName evidence="2">Predicted oxidoreductase</fullName>
    </submittedName>
</protein>
<dbReference type="PANTHER" id="PTHR43312">
    <property type="entry name" value="D-THREO-ALDOSE 1-DEHYDROGENASE"/>
    <property type="match status" value="1"/>
</dbReference>
<dbReference type="AlphaFoldDB" id="A0A1I6WBF3"/>
<evidence type="ECO:0000313" key="3">
    <source>
        <dbReference type="Proteomes" id="UP000198873"/>
    </source>
</evidence>
<feature type="domain" description="NADP-dependent oxidoreductase" evidence="1">
    <location>
        <begin position="16"/>
        <end position="226"/>
    </location>
</feature>
<dbReference type="PANTHER" id="PTHR43312:SF1">
    <property type="entry name" value="NADP-DEPENDENT OXIDOREDUCTASE DOMAIN-CONTAINING PROTEIN"/>
    <property type="match status" value="1"/>
</dbReference>
<dbReference type="InterPro" id="IPR053135">
    <property type="entry name" value="AKR2_Oxidoreductase"/>
</dbReference>
<sequence>MTAVLALGTHRCREVAAAAQRAATSPHPWVDTAPNYLAGRAHSLLAPVLAAHPTMGVSTKIGFLPAAEAAGALRDGAITPGEAATGHSITPAYIRWQLARNRAQLGRDRIDVLFVHNPERARPRTEQLAAAFTVLEEAVAAGWIGGYGVATWSGHADGTCTVPGLLAAARTAGGAAHHLVALQLPVNLVLAEPMAAALAGHGPIADAAAAGLEVYASAPLHGGELAALATEELADLIRPGLTPAGACILAAASCPGVRKLLLAASTAAHWDDAHAALAGGPLTPAHLGTVLDVLAPR</sequence>
<dbReference type="InterPro" id="IPR023210">
    <property type="entry name" value="NADP_OxRdtase_dom"/>
</dbReference>
<evidence type="ECO:0000259" key="1">
    <source>
        <dbReference type="Pfam" id="PF00248"/>
    </source>
</evidence>
<dbReference type="Proteomes" id="UP000198873">
    <property type="component" value="Unassembled WGS sequence"/>
</dbReference>
<dbReference type="SUPFAM" id="SSF51430">
    <property type="entry name" value="NAD(P)-linked oxidoreductase"/>
    <property type="match status" value="1"/>
</dbReference>
<reference evidence="3" key="1">
    <citation type="submission" date="2016-10" db="EMBL/GenBank/DDBJ databases">
        <authorList>
            <person name="Varghese N."/>
            <person name="Submissions S."/>
        </authorList>
    </citation>
    <scope>NUCLEOTIDE SEQUENCE [LARGE SCALE GENOMIC DNA]</scope>
    <source>
        <strain evidence="3">CGMCC 4.7047</strain>
    </source>
</reference>
<dbReference type="RefSeq" id="WP_093844543.1">
    <property type="nucleotide sequence ID" value="NZ_FPAB01000017.1"/>
</dbReference>
<name>A0A1I6WBF3_9ACTN</name>
<organism evidence="2 3">
    <name type="scientific">Streptomyces harbinensis</name>
    <dbReference type="NCBI Taxonomy" id="1176198"/>
    <lineage>
        <taxon>Bacteria</taxon>
        <taxon>Bacillati</taxon>
        <taxon>Actinomycetota</taxon>
        <taxon>Actinomycetes</taxon>
        <taxon>Kitasatosporales</taxon>
        <taxon>Streptomycetaceae</taxon>
        <taxon>Streptomyces</taxon>
    </lineage>
</organism>
<evidence type="ECO:0000313" key="2">
    <source>
        <dbReference type="EMBL" id="SFT23329.1"/>
    </source>
</evidence>
<dbReference type="Pfam" id="PF00248">
    <property type="entry name" value="Aldo_ket_red"/>
    <property type="match status" value="1"/>
</dbReference>
<dbReference type="STRING" id="1176198.SAMN05444716_11722"/>
<keyword evidence="3" id="KW-1185">Reference proteome</keyword>
<dbReference type="EMBL" id="FPAB01000017">
    <property type="protein sequence ID" value="SFT23329.1"/>
    <property type="molecule type" value="Genomic_DNA"/>
</dbReference>
<dbReference type="InterPro" id="IPR036812">
    <property type="entry name" value="NAD(P)_OxRdtase_dom_sf"/>
</dbReference>
<proteinExistence type="predicted"/>
<gene>
    <name evidence="2" type="ORF">SAMN05444716_11722</name>
</gene>
<accession>A0A1I6WBF3</accession>
<dbReference type="Gene3D" id="3.20.20.100">
    <property type="entry name" value="NADP-dependent oxidoreductase domain"/>
    <property type="match status" value="1"/>
</dbReference>